<feature type="transmembrane region" description="Helical" evidence="1">
    <location>
        <begin position="111"/>
        <end position="134"/>
    </location>
</feature>
<dbReference type="EMBL" id="AXCN02000553">
    <property type="status" value="NOT_ANNOTATED_CDS"/>
    <property type="molecule type" value="Genomic_DNA"/>
</dbReference>
<evidence type="ECO:0000313" key="3">
    <source>
        <dbReference type="Proteomes" id="UP000075886"/>
    </source>
</evidence>
<keyword evidence="1" id="KW-0472">Membrane</keyword>
<keyword evidence="1" id="KW-1133">Transmembrane helix</keyword>
<dbReference type="Proteomes" id="UP000075886">
    <property type="component" value="Unassembled WGS sequence"/>
</dbReference>
<feature type="transmembrane region" description="Helical" evidence="1">
    <location>
        <begin position="140"/>
        <end position="161"/>
    </location>
</feature>
<organism evidence="2 3">
    <name type="scientific">Anopheles farauti</name>
    <dbReference type="NCBI Taxonomy" id="69004"/>
    <lineage>
        <taxon>Eukaryota</taxon>
        <taxon>Metazoa</taxon>
        <taxon>Ecdysozoa</taxon>
        <taxon>Arthropoda</taxon>
        <taxon>Hexapoda</taxon>
        <taxon>Insecta</taxon>
        <taxon>Pterygota</taxon>
        <taxon>Neoptera</taxon>
        <taxon>Endopterygota</taxon>
        <taxon>Diptera</taxon>
        <taxon>Nematocera</taxon>
        <taxon>Culicoidea</taxon>
        <taxon>Culicidae</taxon>
        <taxon>Anophelinae</taxon>
        <taxon>Anopheles</taxon>
    </lineage>
</organism>
<keyword evidence="1" id="KW-0812">Transmembrane</keyword>
<proteinExistence type="predicted"/>
<name>A0A182Q0Q6_9DIPT</name>
<keyword evidence="3" id="KW-1185">Reference proteome</keyword>
<reference evidence="2" key="2">
    <citation type="submission" date="2020-05" db="UniProtKB">
        <authorList>
            <consortium name="EnsemblMetazoa"/>
        </authorList>
    </citation>
    <scope>IDENTIFICATION</scope>
    <source>
        <strain evidence="2">FAR1</strain>
    </source>
</reference>
<dbReference type="EnsemblMetazoa" id="AFAF000754-RA">
    <property type="protein sequence ID" value="AFAF000754-PA"/>
    <property type="gene ID" value="AFAF000754"/>
</dbReference>
<feature type="transmembrane region" description="Helical" evidence="1">
    <location>
        <begin position="86"/>
        <end position="104"/>
    </location>
</feature>
<feature type="transmembrane region" description="Helical" evidence="1">
    <location>
        <begin position="45"/>
        <end position="66"/>
    </location>
</feature>
<dbReference type="AlphaFoldDB" id="A0A182Q0Q6"/>
<dbReference type="VEuPathDB" id="VectorBase:AFAF000754"/>
<accession>A0A182Q0Q6</accession>
<reference evidence="3" key="1">
    <citation type="submission" date="2014-01" db="EMBL/GenBank/DDBJ databases">
        <title>The Genome Sequence of Anopheles farauti FAR1 (V2).</title>
        <authorList>
            <consortium name="The Broad Institute Genomics Platform"/>
            <person name="Neafsey D.E."/>
            <person name="Besansky N."/>
            <person name="Howell P."/>
            <person name="Walton C."/>
            <person name="Young S.K."/>
            <person name="Zeng Q."/>
            <person name="Gargeya S."/>
            <person name="Fitzgerald M."/>
            <person name="Haas B."/>
            <person name="Abouelleil A."/>
            <person name="Allen A.W."/>
            <person name="Alvarado L."/>
            <person name="Arachchi H.M."/>
            <person name="Berlin A.M."/>
            <person name="Chapman S.B."/>
            <person name="Gainer-Dewar J."/>
            <person name="Goldberg J."/>
            <person name="Griggs A."/>
            <person name="Gujja S."/>
            <person name="Hansen M."/>
            <person name="Howarth C."/>
            <person name="Imamovic A."/>
            <person name="Ireland A."/>
            <person name="Larimer J."/>
            <person name="McCowan C."/>
            <person name="Murphy C."/>
            <person name="Pearson M."/>
            <person name="Poon T.W."/>
            <person name="Priest M."/>
            <person name="Roberts A."/>
            <person name="Saif S."/>
            <person name="Shea T."/>
            <person name="Sisk P."/>
            <person name="Sykes S."/>
            <person name="Wortman J."/>
            <person name="Nusbaum C."/>
            <person name="Birren B."/>
        </authorList>
    </citation>
    <scope>NUCLEOTIDE SEQUENCE [LARGE SCALE GENOMIC DNA]</scope>
    <source>
        <strain evidence="3">FAR1</strain>
    </source>
</reference>
<sequence>MTASVRATHSIVEPCAKQNERPEKQANTMALPSYLDFSANIRTHAAFVGVLLALDAIITLLLSAVWNIKAENLPDEFKHIANLRQVLLILGIGEALFATLYWVGFLKRVRWCLTIVVGFLAVVLTLQFIGLLGALLQLNIASACMVLIVLAVNGYVLLVTLQLRKANSIVTVPQEAFKA</sequence>
<evidence type="ECO:0000313" key="2">
    <source>
        <dbReference type="EnsemblMetazoa" id="AFAF000754-PA"/>
    </source>
</evidence>
<evidence type="ECO:0000256" key="1">
    <source>
        <dbReference type="SAM" id="Phobius"/>
    </source>
</evidence>
<protein>
    <submittedName>
        <fullName evidence="2">Uncharacterized protein</fullName>
    </submittedName>
</protein>